<keyword evidence="4" id="KW-1185">Reference proteome</keyword>
<dbReference type="PANTHER" id="PTHR11014:SF63">
    <property type="entry name" value="METALLOPEPTIDASE, PUTATIVE (AFU_ORTHOLOGUE AFUA_6G09600)-RELATED"/>
    <property type="match status" value="1"/>
</dbReference>
<dbReference type="InterPro" id="IPR011650">
    <property type="entry name" value="Peptidase_M20_dimer"/>
</dbReference>
<dbReference type="PIRSF" id="PIRSF005962">
    <property type="entry name" value="Pept_M20D_amidohydro"/>
    <property type="match status" value="1"/>
</dbReference>
<name>A0ABQ6LFH8_9RHOB</name>
<reference evidence="3 4" key="1">
    <citation type="submission" date="2023-04" db="EMBL/GenBank/DDBJ databases">
        <title>Marinoamorphus aggregata gen. nov., sp. Nov., isolate from tissue of brittle star Ophioplocus japonicus.</title>
        <authorList>
            <person name="Kawano K."/>
            <person name="Sawayama S."/>
            <person name="Nakagawa S."/>
        </authorList>
    </citation>
    <scope>NUCLEOTIDE SEQUENCE [LARGE SCALE GENOMIC DNA]</scope>
    <source>
        <strain evidence="3 4">NKW23</strain>
    </source>
</reference>
<dbReference type="Pfam" id="PF07687">
    <property type="entry name" value="M20_dimer"/>
    <property type="match status" value="1"/>
</dbReference>
<dbReference type="Proteomes" id="UP001239909">
    <property type="component" value="Unassembled WGS sequence"/>
</dbReference>
<comment type="caution">
    <text evidence="3">The sequence shown here is derived from an EMBL/GenBank/DDBJ whole genome shotgun (WGS) entry which is preliminary data.</text>
</comment>
<dbReference type="PANTHER" id="PTHR11014">
    <property type="entry name" value="PEPTIDASE M20 FAMILY MEMBER"/>
    <property type="match status" value="1"/>
</dbReference>
<dbReference type="Gene3D" id="3.30.70.360">
    <property type="match status" value="1"/>
</dbReference>
<proteinExistence type="predicted"/>
<evidence type="ECO:0000313" key="4">
    <source>
        <dbReference type="Proteomes" id="UP001239909"/>
    </source>
</evidence>
<keyword evidence="1" id="KW-0378">Hydrolase</keyword>
<gene>
    <name evidence="3" type="ORF">LNKW23_12970</name>
</gene>
<sequence length="392" mass="41187">MPKPLPNSIAALADQIGEWRRDFHAHPELSYAEHRTAARVAELLRGFGLDTVAEGLGGTGVVGVLHGAGGPGGPAIMLRADMDALPIAEATGVPHASRTPGVMHACGHDGHTAMLLGAARHLAETRNFRGTVCFCFQPAEEDGAGAHAMIRDGLFERFPVRAVYGMHNWPGLPIGHMAVTEGPVSARADSFTITLTGKGGHGAVPQDARDPLLAGAWLVAQLQTVVSRRIDPRAPAVLSICAFQAGEAANVIPDVARLRGTTRCYSEALAAEIHAEIARIAAGVAAAHGVRAEIAIDEAIDPPTVNDPAEARFAHEVMRAVVGEERATFGHPPAMVGEDFAYLAREVPGAYVLLGNGDTQPLHHPEYEFSDAGAAYGTAFWVRLAERALPAG</sequence>
<feature type="domain" description="Peptidase M20 dimerisation" evidence="2">
    <location>
        <begin position="190"/>
        <end position="282"/>
    </location>
</feature>
<dbReference type="SUPFAM" id="SSF53187">
    <property type="entry name" value="Zn-dependent exopeptidases"/>
    <property type="match status" value="1"/>
</dbReference>
<dbReference type="InterPro" id="IPR036264">
    <property type="entry name" value="Bact_exopeptidase_dim_dom"/>
</dbReference>
<dbReference type="SUPFAM" id="SSF55031">
    <property type="entry name" value="Bacterial exopeptidase dimerisation domain"/>
    <property type="match status" value="1"/>
</dbReference>
<dbReference type="Gene3D" id="3.40.630.10">
    <property type="entry name" value="Zn peptidases"/>
    <property type="match status" value="1"/>
</dbReference>
<dbReference type="InterPro" id="IPR002933">
    <property type="entry name" value="Peptidase_M20"/>
</dbReference>
<evidence type="ECO:0000259" key="2">
    <source>
        <dbReference type="Pfam" id="PF07687"/>
    </source>
</evidence>
<dbReference type="RefSeq" id="WP_285670828.1">
    <property type="nucleotide sequence ID" value="NZ_BSYI01000007.1"/>
</dbReference>
<accession>A0ABQ6LFH8</accession>
<dbReference type="NCBIfam" id="TIGR01891">
    <property type="entry name" value="amidohydrolases"/>
    <property type="match status" value="1"/>
</dbReference>
<evidence type="ECO:0000256" key="1">
    <source>
        <dbReference type="ARBA" id="ARBA00022801"/>
    </source>
</evidence>
<protein>
    <submittedName>
        <fullName evidence="3">M20 aminoacylase family protein</fullName>
    </submittedName>
</protein>
<dbReference type="Pfam" id="PF01546">
    <property type="entry name" value="Peptidase_M20"/>
    <property type="match status" value="1"/>
</dbReference>
<dbReference type="EMBL" id="BSYI01000007">
    <property type="protein sequence ID" value="GMG82084.1"/>
    <property type="molecule type" value="Genomic_DNA"/>
</dbReference>
<organism evidence="3 4">
    <name type="scientific">Paralimibaculum aggregatum</name>
    <dbReference type="NCBI Taxonomy" id="3036245"/>
    <lineage>
        <taxon>Bacteria</taxon>
        <taxon>Pseudomonadati</taxon>
        <taxon>Pseudomonadota</taxon>
        <taxon>Alphaproteobacteria</taxon>
        <taxon>Rhodobacterales</taxon>
        <taxon>Paracoccaceae</taxon>
        <taxon>Paralimibaculum</taxon>
    </lineage>
</organism>
<dbReference type="InterPro" id="IPR017439">
    <property type="entry name" value="Amidohydrolase"/>
</dbReference>
<evidence type="ECO:0000313" key="3">
    <source>
        <dbReference type="EMBL" id="GMG82084.1"/>
    </source>
</evidence>